<evidence type="ECO:0000256" key="3">
    <source>
        <dbReference type="ARBA" id="ARBA00005225"/>
    </source>
</evidence>
<comment type="subcellular location">
    <subcellularLocation>
        <location evidence="2 13">Cytoplasm</location>
    </subcellularLocation>
</comment>
<reference evidence="15 16" key="1">
    <citation type="journal article" date="2023" name="Microbiol. Spectr.">
        <title>Symbiosis of Carpenter Bees with Uncharacterized Lactic Acid Bacteria Showing NAD Auxotrophy.</title>
        <authorList>
            <person name="Kawasaki S."/>
            <person name="Ozawa K."/>
            <person name="Mori T."/>
            <person name="Yamamoto A."/>
            <person name="Ito M."/>
            <person name="Ohkuma M."/>
            <person name="Sakamoto M."/>
            <person name="Matsutani M."/>
        </authorList>
    </citation>
    <scope>NUCLEOTIDE SEQUENCE [LARGE SCALE GENOMIC DNA]</scope>
    <source>
        <strain evidence="15 16">XA3</strain>
    </source>
</reference>
<dbReference type="InterPro" id="IPR006083">
    <property type="entry name" value="PRK/URK"/>
</dbReference>
<evidence type="ECO:0000259" key="14">
    <source>
        <dbReference type="Pfam" id="PF00485"/>
    </source>
</evidence>
<dbReference type="Proteomes" id="UP001321861">
    <property type="component" value="Chromosome"/>
</dbReference>
<evidence type="ECO:0000256" key="11">
    <source>
        <dbReference type="ARBA" id="ARBA00022840"/>
    </source>
</evidence>
<keyword evidence="10 15" id="KW-0418">Kinase</keyword>
<protein>
    <recommendedName>
        <fullName evidence="6 13">Pantothenate kinase</fullName>
        <ecNumber evidence="5 13">2.7.1.33</ecNumber>
    </recommendedName>
</protein>
<dbReference type="NCBIfam" id="TIGR00554">
    <property type="entry name" value="panK_bact"/>
    <property type="match status" value="1"/>
</dbReference>
<sequence>MSHNDAFSYHELNLKAVSQMKNLQGRVNPAFLKDDVVEELANQSEMFGLLYLIGLKHSLKLTEDRSFDNYFKGPFFKRRTPFLIGITGAVSVGKSTFAKDLADKLHEMNPNQRAEIVSSDDFLFPNAELVQKNLMDKKGFPESFDNEALWNFLVNAASFNESQDIPIYDHLTYDILDRKRRVRSADFLIVEGINVLQTNPLNGQAFSEMMDLTIYLEAAHESIINWFLNRFNDLLDHAEPGGYFEKYAQMQREESNQLAKDTYAAINQPNFENFIEPTRNRANLIVQFDDDHEITRILMRDY</sequence>
<evidence type="ECO:0000256" key="13">
    <source>
        <dbReference type="RuleBase" id="RU003530"/>
    </source>
</evidence>
<evidence type="ECO:0000256" key="2">
    <source>
        <dbReference type="ARBA" id="ARBA00004496"/>
    </source>
</evidence>
<keyword evidence="7 13" id="KW-0963">Cytoplasm</keyword>
<evidence type="ECO:0000256" key="5">
    <source>
        <dbReference type="ARBA" id="ARBA00012102"/>
    </source>
</evidence>
<gene>
    <name evidence="15" type="primary">coaA</name>
    <name evidence="15" type="ORF">XA3_03530</name>
</gene>
<dbReference type="Gene3D" id="3.40.50.300">
    <property type="entry name" value="P-loop containing nucleotide triphosphate hydrolases"/>
    <property type="match status" value="1"/>
</dbReference>
<dbReference type="GO" id="GO:0005737">
    <property type="term" value="C:cytoplasm"/>
    <property type="evidence" value="ECO:0007669"/>
    <property type="project" value="UniProtKB-SubCell"/>
</dbReference>
<dbReference type="EC" id="2.7.1.33" evidence="5 13"/>
<keyword evidence="9" id="KW-0547">Nucleotide-binding</keyword>
<dbReference type="InterPro" id="IPR027417">
    <property type="entry name" value="P-loop_NTPase"/>
</dbReference>
<comment type="similarity">
    <text evidence="4 13">Belongs to the prokaryotic pantothenate kinase family.</text>
</comment>
<dbReference type="GO" id="GO:0005524">
    <property type="term" value="F:ATP binding"/>
    <property type="evidence" value="ECO:0007669"/>
    <property type="project" value="UniProtKB-KW"/>
</dbReference>
<dbReference type="AlphaFoldDB" id="A0AAU9DLZ9"/>
<evidence type="ECO:0000256" key="4">
    <source>
        <dbReference type="ARBA" id="ARBA00006087"/>
    </source>
</evidence>
<evidence type="ECO:0000256" key="6">
    <source>
        <dbReference type="ARBA" id="ARBA00015080"/>
    </source>
</evidence>
<comment type="catalytic activity">
    <reaction evidence="1 13">
        <text>(R)-pantothenate + ATP = (R)-4'-phosphopantothenate + ADP + H(+)</text>
        <dbReference type="Rhea" id="RHEA:16373"/>
        <dbReference type="ChEBI" id="CHEBI:10986"/>
        <dbReference type="ChEBI" id="CHEBI:15378"/>
        <dbReference type="ChEBI" id="CHEBI:29032"/>
        <dbReference type="ChEBI" id="CHEBI:30616"/>
        <dbReference type="ChEBI" id="CHEBI:456216"/>
        <dbReference type="EC" id="2.7.1.33"/>
    </reaction>
</comment>
<dbReference type="EMBL" id="AP026802">
    <property type="protein sequence ID" value="BDR57912.1"/>
    <property type="molecule type" value="Genomic_DNA"/>
</dbReference>
<dbReference type="GO" id="GO:0004594">
    <property type="term" value="F:pantothenate kinase activity"/>
    <property type="evidence" value="ECO:0007669"/>
    <property type="project" value="UniProtKB-EC"/>
</dbReference>
<dbReference type="RefSeq" id="WP_317635842.1">
    <property type="nucleotide sequence ID" value="NZ_AP026802.1"/>
</dbReference>
<evidence type="ECO:0000256" key="1">
    <source>
        <dbReference type="ARBA" id="ARBA00001206"/>
    </source>
</evidence>
<dbReference type="PIRSF" id="PIRSF000545">
    <property type="entry name" value="Pantothenate_kin"/>
    <property type="match status" value="1"/>
</dbReference>
<evidence type="ECO:0000256" key="7">
    <source>
        <dbReference type="ARBA" id="ARBA00022490"/>
    </source>
</evidence>
<dbReference type="Pfam" id="PF00485">
    <property type="entry name" value="PRK"/>
    <property type="match status" value="1"/>
</dbReference>
<keyword evidence="11" id="KW-0067">ATP-binding</keyword>
<dbReference type="SUPFAM" id="SSF52540">
    <property type="entry name" value="P-loop containing nucleoside triphosphate hydrolases"/>
    <property type="match status" value="1"/>
</dbReference>
<evidence type="ECO:0000256" key="12">
    <source>
        <dbReference type="ARBA" id="ARBA00022993"/>
    </source>
</evidence>
<evidence type="ECO:0000313" key="16">
    <source>
        <dbReference type="Proteomes" id="UP001321861"/>
    </source>
</evidence>
<keyword evidence="16" id="KW-1185">Reference proteome</keyword>
<dbReference type="PANTHER" id="PTHR10285">
    <property type="entry name" value="URIDINE KINASE"/>
    <property type="match status" value="1"/>
</dbReference>
<evidence type="ECO:0000256" key="9">
    <source>
        <dbReference type="ARBA" id="ARBA00022741"/>
    </source>
</evidence>
<evidence type="ECO:0000256" key="10">
    <source>
        <dbReference type="ARBA" id="ARBA00022777"/>
    </source>
</evidence>
<comment type="pathway">
    <text evidence="3 13">Cofactor biosynthesis; coenzyme A biosynthesis; CoA from (R)-pantothenate: step 1/5.</text>
</comment>
<dbReference type="InterPro" id="IPR004566">
    <property type="entry name" value="PanK"/>
</dbReference>
<dbReference type="KEGG" id="xap:XA3_03530"/>
<name>A0AAU9DLZ9_9LACO</name>
<keyword evidence="8" id="KW-0808">Transferase</keyword>
<proteinExistence type="inferred from homology"/>
<evidence type="ECO:0000313" key="15">
    <source>
        <dbReference type="EMBL" id="BDR57912.1"/>
    </source>
</evidence>
<evidence type="ECO:0000256" key="8">
    <source>
        <dbReference type="ARBA" id="ARBA00022679"/>
    </source>
</evidence>
<organism evidence="15 16">
    <name type="scientific">Xylocopilactobacillus apicola</name>
    <dbReference type="NCBI Taxonomy" id="2932184"/>
    <lineage>
        <taxon>Bacteria</taxon>
        <taxon>Bacillati</taxon>
        <taxon>Bacillota</taxon>
        <taxon>Bacilli</taxon>
        <taxon>Lactobacillales</taxon>
        <taxon>Lactobacillaceae</taxon>
        <taxon>Xylocopilactobacillus</taxon>
    </lineage>
</organism>
<dbReference type="GO" id="GO:0015937">
    <property type="term" value="P:coenzyme A biosynthetic process"/>
    <property type="evidence" value="ECO:0007669"/>
    <property type="project" value="UniProtKB-KW"/>
</dbReference>
<keyword evidence="12 13" id="KW-0173">Coenzyme A biosynthesis</keyword>
<feature type="domain" description="Phosphoribulokinase/uridine kinase" evidence="14">
    <location>
        <begin position="83"/>
        <end position="230"/>
    </location>
</feature>
<accession>A0AAU9DLZ9</accession>